<organism evidence="2 3">
    <name type="scientific">Methanolobus vulcani</name>
    <dbReference type="NCBI Taxonomy" id="38026"/>
    <lineage>
        <taxon>Archaea</taxon>
        <taxon>Methanobacteriati</taxon>
        <taxon>Methanobacteriota</taxon>
        <taxon>Stenosarchaea group</taxon>
        <taxon>Methanomicrobia</taxon>
        <taxon>Methanosarcinales</taxon>
        <taxon>Methanosarcinaceae</taxon>
        <taxon>Methanolobus</taxon>
    </lineage>
</organism>
<dbReference type="RefSeq" id="WP_091708619.1">
    <property type="nucleotide sequence ID" value="NZ_FNCA01000002.1"/>
</dbReference>
<name>A0A7Z7AUY3_9EURY</name>
<dbReference type="EMBL" id="FNCA01000002">
    <property type="protein sequence ID" value="SDF47036.1"/>
    <property type="molecule type" value="Genomic_DNA"/>
</dbReference>
<dbReference type="AlphaFoldDB" id="A0A7Z7AUY3"/>
<feature type="transmembrane region" description="Helical" evidence="1">
    <location>
        <begin position="34"/>
        <end position="56"/>
    </location>
</feature>
<dbReference type="Proteomes" id="UP000199259">
    <property type="component" value="Unassembled WGS sequence"/>
</dbReference>
<reference evidence="2 3" key="1">
    <citation type="submission" date="2016-10" db="EMBL/GenBank/DDBJ databases">
        <authorList>
            <person name="Varghese N."/>
            <person name="Submissions S."/>
        </authorList>
    </citation>
    <scope>NUCLEOTIDE SEQUENCE [LARGE SCALE GENOMIC DNA]</scope>
    <source>
        <strain evidence="2 3">PL 12/M</strain>
    </source>
</reference>
<accession>A0A7Z7AUY3</accession>
<keyword evidence="1" id="KW-0812">Transmembrane</keyword>
<keyword evidence="1" id="KW-1133">Transmembrane helix</keyword>
<sequence>MIPWEIWATLIAIAIIGTAYSWRIRDDNNYTDIITGFVAVVFWLIAGISLFGTGVVTQTMAYANSSMAWMFIAVGIIQALIVFIGATDLWHK</sequence>
<comment type="caution">
    <text evidence="2">The sequence shown here is derived from an EMBL/GenBank/DDBJ whole genome shotgun (WGS) entry which is preliminary data.</text>
</comment>
<evidence type="ECO:0000313" key="2">
    <source>
        <dbReference type="EMBL" id="SDF47036.1"/>
    </source>
</evidence>
<keyword evidence="3" id="KW-1185">Reference proteome</keyword>
<protein>
    <submittedName>
        <fullName evidence="2">Uncharacterized protein</fullName>
    </submittedName>
</protein>
<evidence type="ECO:0000313" key="3">
    <source>
        <dbReference type="Proteomes" id="UP000199259"/>
    </source>
</evidence>
<feature type="transmembrane region" description="Helical" evidence="1">
    <location>
        <begin position="68"/>
        <end position="90"/>
    </location>
</feature>
<keyword evidence="1" id="KW-0472">Membrane</keyword>
<proteinExistence type="predicted"/>
<gene>
    <name evidence="2" type="ORF">SAMN04488589_0619</name>
</gene>
<feature type="transmembrane region" description="Helical" evidence="1">
    <location>
        <begin position="6"/>
        <end position="22"/>
    </location>
</feature>
<evidence type="ECO:0000256" key="1">
    <source>
        <dbReference type="SAM" id="Phobius"/>
    </source>
</evidence>